<proteinExistence type="predicted"/>
<evidence type="ECO:0000313" key="1">
    <source>
        <dbReference type="EMBL" id="BAD44953.1"/>
    </source>
</evidence>
<gene>
    <name evidence="1" type="primary">P0013G02.14</name>
</gene>
<name>Q657R6_ORYSJ</name>
<dbReference type="AlphaFoldDB" id="Q657R6"/>
<organism evidence="1">
    <name type="scientific">Oryza sativa subsp. japonica</name>
    <name type="common">Rice</name>
    <dbReference type="NCBI Taxonomy" id="39947"/>
    <lineage>
        <taxon>Eukaryota</taxon>
        <taxon>Viridiplantae</taxon>
        <taxon>Streptophyta</taxon>
        <taxon>Embryophyta</taxon>
        <taxon>Tracheophyta</taxon>
        <taxon>Spermatophyta</taxon>
        <taxon>Magnoliopsida</taxon>
        <taxon>Liliopsida</taxon>
        <taxon>Poales</taxon>
        <taxon>Poaceae</taxon>
        <taxon>BOP clade</taxon>
        <taxon>Oryzoideae</taxon>
        <taxon>Oryzeae</taxon>
        <taxon>Oryzinae</taxon>
        <taxon>Oryza</taxon>
        <taxon>Oryza sativa</taxon>
    </lineage>
</organism>
<dbReference type="Proteomes" id="UP000817658">
    <property type="component" value="Chromosome 1"/>
</dbReference>
<accession>Q657R6</accession>
<protein>
    <submittedName>
        <fullName evidence="1">Uncharacterized protein</fullName>
    </submittedName>
</protein>
<sequence>MGLYIDNPYTAKYSDNAGRLRFRCLPISINSKPSMEITGLLESRLILLRNVVCRLSTHDCCEEYCMLQVSPLARDWGITLKEDEKQHVLSLEEAEAGANKIIGMDEMEAFLRH</sequence>
<dbReference type="EMBL" id="AP002908">
    <property type="protein sequence ID" value="BAD44953.1"/>
    <property type="molecule type" value="Genomic_DNA"/>
</dbReference>
<reference evidence="1" key="1">
    <citation type="journal article" date="2002" name="Nature">
        <title>The genome sequence and structure of rice chromosome 1.</title>
        <authorList>
            <person name="Sasaki T."/>
            <person name="Matsumoto T."/>
            <person name="Yamamoto K."/>
            <person name="Sakata K."/>
            <person name="Baba T."/>
            <person name="Katayose Y."/>
            <person name="Wu J."/>
            <person name="Niimura Y."/>
            <person name="Cheng Z."/>
            <person name="Nagamura Y."/>
            <person name="Antonio B.A."/>
            <person name="Kanamori H."/>
            <person name="Hosokawa S."/>
            <person name="Masukawa M."/>
            <person name="Arikawa K."/>
            <person name="Chiden Y."/>
            <person name="Hayashi M."/>
            <person name="Okamoto M."/>
            <person name="Ando T."/>
            <person name="Aoki H."/>
            <person name="Arita K."/>
            <person name="Hamada M."/>
            <person name="Harada C."/>
            <person name="Hijishita S."/>
            <person name="Honda M."/>
            <person name="Ichikawa Y."/>
            <person name="Idonuma A."/>
            <person name="Iijima M."/>
            <person name="Ikeda M."/>
            <person name="Ikeno M."/>
            <person name="Itoh S."/>
            <person name="Itoh T."/>
            <person name="Itoh Y."/>
            <person name="Itoh Y."/>
            <person name="Iwabuchi A."/>
            <person name="Kamiya K."/>
            <person name="Karasawa W."/>
            <person name="Katagiri S."/>
            <person name="Kikuta A."/>
            <person name="Kobayashi N."/>
            <person name="Kono I."/>
            <person name="Machita K."/>
            <person name="Maehara T."/>
            <person name="Mizuno H."/>
            <person name="Mizubayashi T."/>
            <person name="Mukai Y."/>
            <person name="Nagasaki H."/>
            <person name="Nakashima M."/>
            <person name="Nakama Y."/>
            <person name="Nakamichi Y."/>
            <person name="Nakamura M."/>
            <person name="Namiki N."/>
            <person name="Negishi M."/>
            <person name="Ohta I."/>
            <person name="Ono N."/>
            <person name="Saji S."/>
            <person name="Sakai K."/>
            <person name="Shibata M."/>
            <person name="Shimokawa T."/>
            <person name="Shomura A."/>
            <person name="Song J."/>
            <person name="Takazaki Y."/>
            <person name="Terasawa K."/>
            <person name="Tsuji K."/>
            <person name="Waki K."/>
            <person name="Yamagata H."/>
            <person name="Yamane H."/>
            <person name="Yoshiki S."/>
            <person name="Yoshihara R."/>
            <person name="Yukawa K."/>
            <person name="Zhong H."/>
            <person name="Iwama H."/>
            <person name="Endo T."/>
            <person name="Ito H."/>
            <person name="Hahn J.H."/>
            <person name="Kim H.I."/>
            <person name="Eun M.Y."/>
            <person name="Yano M."/>
            <person name="Jiang J."/>
            <person name="Gojobori T."/>
        </authorList>
    </citation>
    <scope>NUCLEOTIDE SEQUENCE [LARGE SCALE GENOMIC DNA]</scope>
</reference>